<reference evidence="1" key="1">
    <citation type="journal article" date="2021" name="New Phytol.">
        <title>Evolutionary innovations through gain and loss of genes in the ectomycorrhizal Boletales.</title>
        <authorList>
            <person name="Wu G."/>
            <person name="Miyauchi S."/>
            <person name="Morin E."/>
            <person name="Kuo A."/>
            <person name="Drula E."/>
            <person name="Varga T."/>
            <person name="Kohler A."/>
            <person name="Feng B."/>
            <person name="Cao Y."/>
            <person name="Lipzen A."/>
            <person name="Daum C."/>
            <person name="Hundley H."/>
            <person name="Pangilinan J."/>
            <person name="Johnson J."/>
            <person name="Barry K."/>
            <person name="LaButti K."/>
            <person name="Ng V."/>
            <person name="Ahrendt S."/>
            <person name="Min B."/>
            <person name="Choi I.G."/>
            <person name="Park H."/>
            <person name="Plett J.M."/>
            <person name="Magnuson J."/>
            <person name="Spatafora J.W."/>
            <person name="Nagy L.G."/>
            <person name="Henrissat B."/>
            <person name="Grigoriev I.V."/>
            <person name="Yang Z.L."/>
            <person name="Xu J."/>
            <person name="Martin F.M."/>
        </authorList>
    </citation>
    <scope>NUCLEOTIDE SEQUENCE</scope>
    <source>
        <strain evidence="1">ATCC 28755</strain>
    </source>
</reference>
<accession>A0ACB8AIN3</accession>
<name>A0ACB8AIN3_9AGAM</name>
<comment type="caution">
    <text evidence="1">The sequence shown here is derived from an EMBL/GenBank/DDBJ whole genome shotgun (WGS) entry which is preliminary data.</text>
</comment>
<protein>
    <submittedName>
        <fullName evidence="1">SPX domain-containing protein</fullName>
    </submittedName>
</protein>
<gene>
    <name evidence="1" type="ORF">BJ138DRAFT_679263</name>
</gene>
<dbReference type="EMBL" id="MU267637">
    <property type="protein sequence ID" value="KAH7913120.1"/>
    <property type="molecule type" value="Genomic_DNA"/>
</dbReference>
<keyword evidence="2" id="KW-1185">Reference proteome</keyword>
<sequence length="244" mass="27597">MKFARYLQDTQTPEWKKAYIDYRGLKKKIGAIRTQQLQLEAANSTATTDVERAHPAKDFAAQASNLPNLPEHITPQSHHPIENTSTHANDNVNTSINNNPDAIAVPGAIRMRNSRHRPSLTLKLTTMSRSHSTNPHRQGSTSTPAAPQSSYAPAVYPFFRDLGSPTHPTPPLHVLIPLLPPLHAEFFAFLDLELEKIDSFYAEREREMKERGRKLHEQLNQLRDHRKAFYGIILFCAPGIKRSL</sequence>
<organism evidence="1 2">
    <name type="scientific">Hygrophoropsis aurantiaca</name>
    <dbReference type="NCBI Taxonomy" id="72124"/>
    <lineage>
        <taxon>Eukaryota</taxon>
        <taxon>Fungi</taxon>
        <taxon>Dikarya</taxon>
        <taxon>Basidiomycota</taxon>
        <taxon>Agaricomycotina</taxon>
        <taxon>Agaricomycetes</taxon>
        <taxon>Agaricomycetidae</taxon>
        <taxon>Boletales</taxon>
        <taxon>Coniophorineae</taxon>
        <taxon>Hygrophoropsidaceae</taxon>
        <taxon>Hygrophoropsis</taxon>
    </lineage>
</organism>
<evidence type="ECO:0000313" key="1">
    <source>
        <dbReference type="EMBL" id="KAH7913120.1"/>
    </source>
</evidence>
<evidence type="ECO:0000313" key="2">
    <source>
        <dbReference type="Proteomes" id="UP000790377"/>
    </source>
</evidence>
<dbReference type="Proteomes" id="UP000790377">
    <property type="component" value="Unassembled WGS sequence"/>
</dbReference>
<proteinExistence type="predicted"/>